<evidence type="ECO:0000313" key="2">
    <source>
        <dbReference type="WBParaSite" id="SPAL_0000980680.1"/>
    </source>
</evidence>
<name>A0A0N5BVE6_STREA</name>
<dbReference type="WBParaSite" id="SPAL_0000980680.1">
    <property type="protein sequence ID" value="SPAL_0000980680.1"/>
    <property type="gene ID" value="SPAL_0000980680"/>
</dbReference>
<proteinExistence type="predicted"/>
<keyword evidence="1" id="KW-1185">Reference proteome</keyword>
<accession>A0A0N5BVE6</accession>
<protein>
    <submittedName>
        <fullName evidence="2">Uncharacterized protein</fullName>
    </submittedName>
</protein>
<sequence>MESLIRLMKLMGFSIFKNKPEINIIIFATDPKYFGNFKLGNFSYDETIGYILKELCEEFCYSIVQKKISNVRTSTPISSTLGSIFDISMCV</sequence>
<dbReference type="Proteomes" id="UP000046392">
    <property type="component" value="Unplaced"/>
</dbReference>
<evidence type="ECO:0000313" key="1">
    <source>
        <dbReference type="Proteomes" id="UP000046392"/>
    </source>
</evidence>
<reference evidence="2" key="1">
    <citation type="submission" date="2017-02" db="UniProtKB">
        <authorList>
            <consortium name="WormBaseParasite"/>
        </authorList>
    </citation>
    <scope>IDENTIFICATION</scope>
</reference>
<organism evidence="1 2">
    <name type="scientific">Strongyloides papillosus</name>
    <name type="common">Intestinal threadworm</name>
    <dbReference type="NCBI Taxonomy" id="174720"/>
    <lineage>
        <taxon>Eukaryota</taxon>
        <taxon>Metazoa</taxon>
        <taxon>Ecdysozoa</taxon>
        <taxon>Nematoda</taxon>
        <taxon>Chromadorea</taxon>
        <taxon>Rhabditida</taxon>
        <taxon>Tylenchina</taxon>
        <taxon>Panagrolaimomorpha</taxon>
        <taxon>Strongyloidoidea</taxon>
        <taxon>Strongyloididae</taxon>
        <taxon>Strongyloides</taxon>
    </lineage>
</organism>
<dbReference type="AlphaFoldDB" id="A0A0N5BVE6"/>